<dbReference type="SMART" id="SM00490">
    <property type="entry name" value="HELICc"/>
    <property type="match status" value="1"/>
</dbReference>
<dbReference type="PROSITE" id="PS51194">
    <property type="entry name" value="HELICASE_CTER"/>
    <property type="match status" value="1"/>
</dbReference>
<dbReference type="GO" id="GO:0003678">
    <property type="term" value="F:DNA helicase activity"/>
    <property type="evidence" value="ECO:0007669"/>
    <property type="project" value="TreeGrafter"/>
</dbReference>
<dbReference type="PROSITE" id="PS51192">
    <property type="entry name" value="HELICASE_ATP_BIND_1"/>
    <property type="match status" value="1"/>
</dbReference>
<dbReference type="PANTHER" id="PTHR47964:SF1">
    <property type="entry name" value="ATP-DEPENDENT DNA HELICASE HOMOLOG RECG, CHLOROPLASTIC"/>
    <property type="match status" value="1"/>
</dbReference>
<dbReference type="Pfam" id="PF00270">
    <property type="entry name" value="DEAD"/>
    <property type="match status" value="1"/>
</dbReference>
<dbReference type="Pfam" id="PF00271">
    <property type="entry name" value="Helicase_C"/>
    <property type="match status" value="1"/>
</dbReference>
<keyword evidence="1" id="KW-0547">Nucleotide-binding</keyword>
<dbReference type="NCBIfam" id="NF008165">
    <property type="entry name" value="PRK10917.1-3"/>
    <property type="match status" value="1"/>
</dbReference>
<evidence type="ECO:0000259" key="9">
    <source>
        <dbReference type="PROSITE" id="PS51192"/>
    </source>
</evidence>
<evidence type="ECO:0000256" key="4">
    <source>
        <dbReference type="ARBA" id="ARBA00022806"/>
    </source>
</evidence>
<keyword evidence="4" id="KW-0347">Helicase</keyword>
<dbReference type="InterPro" id="IPR011545">
    <property type="entry name" value="DEAD/DEAH_box_helicase_dom"/>
</dbReference>
<dbReference type="InterPro" id="IPR014001">
    <property type="entry name" value="Helicase_ATP-bd"/>
</dbReference>
<dbReference type="GO" id="GO:0005524">
    <property type="term" value="F:ATP binding"/>
    <property type="evidence" value="ECO:0007669"/>
    <property type="project" value="UniProtKB-KW"/>
</dbReference>
<evidence type="ECO:0000256" key="8">
    <source>
        <dbReference type="ARBA" id="ARBA00049819"/>
    </source>
</evidence>
<dbReference type="Pfam" id="PF17191">
    <property type="entry name" value="RecG_wedge"/>
    <property type="match status" value="1"/>
</dbReference>
<dbReference type="InterPro" id="IPR045562">
    <property type="entry name" value="RecG_dom3_C"/>
</dbReference>
<dbReference type="InterPro" id="IPR033454">
    <property type="entry name" value="RecG_wedge"/>
</dbReference>
<dbReference type="SUPFAM" id="SSF52540">
    <property type="entry name" value="P-loop containing nucleoside triphosphate hydrolases"/>
    <property type="match status" value="2"/>
</dbReference>
<feature type="domain" description="Helicase C-terminal" evidence="10">
    <location>
        <begin position="465"/>
        <end position="621"/>
    </location>
</feature>
<protein>
    <recommendedName>
        <fullName evidence="8">Probable DNA 3'-5' helicase RecG</fullName>
    </recommendedName>
</protein>
<dbReference type="Pfam" id="PF19833">
    <property type="entry name" value="RecG_dom3_C"/>
    <property type="match status" value="1"/>
</dbReference>
<accession>A0A381ZJ58</accession>
<dbReference type="GO" id="GO:0003677">
    <property type="term" value="F:DNA binding"/>
    <property type="evidence" value="ECO:0007669"/>
    <property type="project" value="UniProtKB-KW"/>
</dbReference>
<dbReference type="InterPro" id="IPR047112">
    <property type="entry name" value="RecG/Mfd"/>
</dbReference>
<dbReference type="PANTHER" id="PTHR47964">
    <property type="entry name" value="ATP-DEPENDENT DNA HELICASE HOMOLOG RECG, CHLOROPLASTIC"/>
    <property type="match status" value="1"/>
</dbReference>
<keyword evidence="6" id="KW-0238">DNA-binding</keyword>
<evidence type="ECO:0000259" key="10">
    <source>
        <dbReference type="PROSITE" id="PS51194"/>
    </source>
</evidence>
<dbReference type="CDD" id="cd17992">
    <property type="entry name" value="DEXHc_RecG"/>
    <property type="match status" value="1"/>
</dbReference>
<proteinExistence type="predicted"/>
<dbReference type="NCBIfam" id="NF008168">
    <property type="entry name" value="PRK10917.2-2"/>
    <property type="match status" value="1"/>
</dbReference>
<dbReference type="AlphaFoldDB" id="A0A381ZJ58"/>
<dbReference type="Gene3D" id="3.40.50.300">
    <property type="entry name" value="P-loop containing nucleotide triphosphate hydrolases"/>
    <property type="match status" value="2"/>
</dbReference>
<evidence type="ECO:0000256" key="5">
    <source>
        <dbReference type="ARBA" id="ARBA00022840"/>
    </source>
</evidence>
<reference evidence="11" key="1">
    <citation type="submission" date="2018-05" db="EMBL/GenBank/DDBJ databases">
        <authorList>
            <person name="Lanie J.A."/>
            <person name="Ng W.-L."/>
            <person name="Kazmierczak K.M."/>
            <person name="Andrzejewski T.M."/>
            <person name="Davidsen T.M."/>
            <person name="Wayne K.J."/>
            <person name="Tettelin H."/>
            <person name="Glass J.I."/>
            <person name="Rusch D."/>
            <person name="Podicherti R."/>
            <person name="Tsui H.-C.T."/>
            <person name="Winkler M.E."/>
        </authorList>
    </citation>
    <scope>NUCLEOTIDE SEQUENCE</scope>
</reference>
<dbReference type="GO" id="GO:0006281">
    <property type="term" value="P:DNA repair"/>
    <property type="evidence" value="ECO:0007669"/>
    <property type="project" value="UniProtKB-KW"/>
</dbReference>
<dbReference type="InterPro" id="IPR027417">
    <property type="entry name" value="P-loop_NTPase"/>
</dbReference>
<evidence type="ECO:0000256" key="6">
    <source>
        <dbReference type="ARBA" id="ARBA00023125"/>
    </source>
</evidence>
<dbReference type="GO" id="GO:0016787">
    <property type="term" value="F:hydrolase activity"/>
    <property type="evidence" value="ECO:0007669"/>
    <property type="project" value="UniProtKB-KW"/>
</dbReference>
<dbReference type="EMBL" id="UINC01021538">
    <property type="protein sequence ID" value="SVA89296.1"/>
    <property type="molecule type" value="Genomic_DNA"/>
</dbReference>
<keyword evidence="2" id="KW-0227">DNA damage</keyword>
<evidence type="ECO:0000256" key="7">
    <source>
        <dbReference type="ARBA" id="ARBA00023204"/>
    </source>
</evidence>
<feature type="domain" description="Helicase ATP-binding" evidence="9">
    <location>
        <begin position="277"/>
        <end position="443"/>
    </location>
</feature>
<organism evidence="11">
    <name type="scientific">marine metagenome</name>
    <dbReference type="NCBI Taxonomy" id="408172"/>
    <lineage>
        <taxon>unclassified sequences</taxon>
        <taxon>metagenomes</taxon>
        <taxon>ecological metagenomes</taxon>
    </lineage>
</organism>
<dbReference type="InterPro" id="IPR012340">
    <property type="entry name" value="NA-bd_OB-fold"/>
</dbReference>
<dbReference type="Gene3D" id="2.40.50.140">
    <property type="entry name" value="Nucleic acid-binding proteins"/>
    <property type="match status" value="1"/>
</dbReference>
<keyword evidence="5" id="KW-0067">ATP-binding</keyword>
<dbReference type="CDD" id="cd04488">
    <property type="entry name" value="RecG_wedge_OBF"/>
    <property type="match status" value="1"/>
</dbReference>
<dbReference type="SMART" id="SM00487">
    <property type="entry name" value="DEXDc"/>
    <property type="match status" value="1"/>
</dbReference>
<evidence type="ECO:0000256" key="2">
    <source>
        <dbReference type="ARBA" id="ARBA00022763"/>
    </source>
</evidence>
<dbReference type="InterPro" id="IPR001650">
    <property type="entry name" value="Helicase_C-like"/>
</dbReference>
<dbReference type="SUPFAM" id="SSF50249">
    <property type="entry name" value="Nucleic acid-binding proteins"/>
    <property type="match status" value="1"/>
</dbReference>
<keyword evidence="3" id="KW-0378">Hydrolase</keyword>
<sequence length="690" mass="75723">MAELHDPVSRVPGVGMVRAAALRRRGIQTVEDLLLQLPFRYEDRSRISSISELIVGESYTFNVKVNRIRRLGYRDRNRVEAVMSDETGELKVVWFRQPYVADAIAKGDSVSLFGKVVEHDGDPQLVNPVLEKGAGLHLGRLVPIYRRIGKVAPGVLRRLIDACIDLVGEIPESLPDSTRRRLQLTGRYEAVVGIHRPTSTADASVLNAARSPAHQRLVCEEFLSLQTVLQLQRAQEKNELLGPEMIFDEASVAAILKVLPFRLTPGQDAALWAILADMQSRVPMHRLLQGDVGCGKTAVAGGALLVAATAGYQAAIMVPTELLARQHSRWLAPWAASGGVNMECLTGTTSSGSKQKILDGLANGDIKILVGTHALLEPEVSFSKLGLAVIDEQHRFGVRQRASLREKGRADHHQCPHLLVMTATPIPRTLELTVYGDLDVCKIDDMPPGRQPVVSQVVPAADWSRVVEMLVATVHRGEQAYVVAPRIKEGDDELSAAVQLQAELQRQLPGARIGLLHGRQAQDERSSTMERFRAGQIDVLASTTVVEVGVDVTNATLMVIGHAERFGLAQLHQLRGRVGRGSAQATCVFLAHAPLSENAQSRLEAVQSTTDGFELAERDLSLRGPGELLGTRQAGLAGLRVGDPFHDHEWLEVTSKEARRLVAAEDRESKDYCQRIWRYWGRRFAMSQTG</sequence>
<evidence type="ECO:0000256" key="3">
    <source>
        <dbReference type="ARBA" id="ARBA00022801"/>
    </source>
</evidence>
<evidence type="ECO:0000313" key="11">
    <source>
        <dbReference type="EMBL" id="SVA89296.1"/>
    </source>
</evidence>
<gene>
    <name evidence="11" type="ORF">METZ01_LOCUS142150</name>
</gene>
<keyword evidence="7" id="KW-0234">DNA repair</keyword>
<evidence type="ECO:0000256" key="1">
    <source>
        <dbReference type="ARBA" id="ARBA00022741"/>
    </source>
</evidence>
<name>A0A381ZJ58_9ZZZZ</name>